<feature type="transmembrane region" description="Helical" evidence="1">
    <location>
        <begin position="143"/>
        <end position="168"/>
    </location>
</feature>
<sequence length="221" mass="25065">MGHTRYSGNVSFFSMNRLGTTRTKRTFATFSLSFTRSLSPICTCRSRSQRPTADQQIFRCFSMPLTAALSSSSSYAFTTSATVLLYDLLLLLPTEIDYVWLPRPLHPHLLLFALNCYLPLIDMVVNINQLLHKPTPTQCRQFAFVAGPLMALGIFTSQVILMIRTYAIWDRHRVVFWCFIGTGIFCFIPGVVCLAIELKTLQFIELPFDHLNCLSISPTYG</sequence>
<dbReference type="Proteomes" id="UP001175211">
    <property type="component" value="Unassembled WGS sequence"/>
</dbReference>
<feature type="transmembrane region" description="Helical" evidence="1">
    <location>
        <begin position="65"/>
        <end position="89"/>
    </location>
</feature>
<keyword evidence="1" id="KW-0472">Membrane</keyword>
<keyword evidence="1" id="KW-1133">Transmembrane helix</keyword>
<dbReference type="Pfam" id="PF20151">
    <property type="entry name" value="DUF6533"/>
    <property type="match status" value="1"/>
</dbReference>
<keyword evidence="4" id="KW-1185">Reference proteome</keyword>
<feature type="domain" description="DUF6533" evidence="2">
    <location>
        <begin position="78"/>
        <end position="121"/>
    </location>
</feature>
<accession>A0AA39JM00</accession>
<evidence type="ECO:0000313" key="4">
    <source>
        <dbReference type="Proteomes" id="UP001175211"/>
    </source>
</evidence>
<proteinExistence type="predicted"/>
<protein>
    <recommendedName>
        <fullName evidence="2">DUF6533 domain-containing protein</fullName>
    </recommendedName>
</protein>
<evidence type="ECO:0000256" key="1">
    <source>
        <dbReference type="SAM" id="Phobius"/>
    </source>
</evidence>
<comment type="caution">
    <text evidence="3">The sequence shown here is derived from an EMBL/GenBank/DDBJ whole genome shotgun (WGS) entry which is preliminary data.</text>
</comment>
<organism evidence="3 4">
    <name type="scientific">Armillaria tabescens</name>
    <name type="common">Ringless honey mushroom</name>
    <name type="synonym">Agaricus tabescens</name>
    <dbReference type="NCBI Taxonomy" id="1929756"/>
    <lineage>
        <taxon>Eukaryota</taxon>
        <taxon>Fungi</taxon>
        <taxon>Dikarya</taxon>
        <taxon>Basidiomycota</taxon>
        <taxon>Agaricomycotina</taxon>
        <taxon>Agaricomycetes</taxon>
        <taxon>Agaricomycetidae</taxon>
        <taxon>Agaricales</taxon>
        <taxon>Marasmiineae</taxon>
        <taxon>Physalacriaceae</taxon>
        <taxon>Desarmillaria</taxon>
    </lineage>
</organism>
<dbReference type="RefSeq" id="XP_060325321.1">
    <property type="nucleotide sequence ID" value="XM_060484231.1"/>
</dbReference>
<feature type="transmembrane region" description="Helical" evidence="1">
    <location>
        <begin position="174"/>
        <end position="196"/>
    </location>
</feature>
<evidence type="ECO:0000313" key="3">
    <source>
        <dbReference type="EMBL" id="KAK0444974.1"/>
    </source>
</evidence>
<dbReference type="EMBL" id="JAUEPS010000051">
    <property type="protein sequence ID" value="KAK0444974.1"/>
    <property type="molecule type" value="Genomic_DNA"/>
</dbReference>
<evidence type="ECO:0000259" key="2">
    <source>
        <dbReference type="Pfam" id="PF20151"/>
    </source>
</evidence>
<dbReference type="GeneID" id="85367779"/>
<reference evidence="3" key="1">
    <citation type="submission" date="2023-06" db="EMBL/GenBank/DDBJ databases">
        <authorList>
            <consortium name="Lawrence Berkeley National Laboratory"/>
            <person name="Ahrendt S."/>
            <person name="Sahu N."/>
            <person name="Indic B."/>
            <person name="Wong-Bajracharya J."/>
            <person name="Merenyi Z."/>
            <person name="Ke H.-M."/>
            <person name="Monk M."/>
            <person name="Kocsube S."/>
            <person name="Drula E."/>
            <person name="Lipzen A."/>
            <person name="Balint B."/>
            <person name="Henrissat B."/>
            <person name="Andreopoulos B."/>
            <person name="Martin F.M."/>
            <person name="Harder C.B."/>
            <person name="Rigling D."/>
            <person name="Ford K.L."/>
            <person name="Foster G.D."/>
            <person name="Pangilinan J."/>
            <person name="Papanicolaou A."/>
            <person name="Barry K."/>
            <person name="LaButti K."/>
            <person name="Viragh M."/>
            <person name="Koriabine M."/>
            <person name="Yan M."/>
            <person name="Riley R."/>
            <person name="Champramary S."/>
            <person name="Plett K.L."/>
            <person name="Tsai I.J."/>
            <person name="Slot J."/>
            <person name="Sipos G."/>
            <person name="Plett J."/>
            <person name="Nagy L.G."/>
            <person name="Grigoriev I.V."/>
        </authorList>
    </citation>
    <scope>NUCLEOTIDE SEQUENCE</scope>
    <source>
        <strain evidence="3">CCBAS 213</strain>
    </source>
</reference>
<dbReference type="InterPro" id="IPR045340">
    <property type="entry name" value="DUF6533"/>
</dbReference>
<name>A0AA39JM00_ARMTA</name>
<feature type="transmembrane region" description="Helical" evidence="1">
    <location>
        <begin position="109"/>
        <end position="131"/>
    </location>
</feature>
<gene>
    <name evidence="3" type="ORF">EV420DRAFT_978433</name>
</gene>
<dbReference type="AlphaFoldDB" id="A0AA39JM00"/>
<keyword evidence="1" id="KW-0812">Transmembrane</keyword>